<dbReference type="PANTHER" id="PTHR39332">
    <property type="entry name" value="BLL4707 PROTEIN"/>
    <property type="match status" value="1"/>
</dbReference>
<name>A0A7W6GHS0_9HYPH</name>
<evidence type="ECO:0000313" key="2">
    <source>
        <dbReference type="Proteomes" id="UP000574761"/>
    </source>
</evidence>
<sequence>MAHVFISSVIPAPIDKVWAKIRDFNGLPSWHPRMVRSEIEDGLPADRIGCVRKFELVSGATLREQLLTFSDIDRSVSYTILETPQPISNHKATLTLRPITDGDETYAEWCATFDAPAEEADKVAAGMGINVFQGGFNALKEHFAAKA</sequence>
<dbReference type="InterPro" id="IPR023393">
    <property type="entry name" value="START-like_dom_sf"/>
</dbReference>
<accession>A0A7W6GHS0</accession>
<dbReference type="RefSeq" id="WP_183799759.1">
    <property type="nucleotide sequence ID" value="NZ_JACIEE010000002.1"/>
</dbReference>
<proteinExistence type="predicted"/>
<dbReference type="InterPro" id="IPR019587">
    <property type="entry name" value="Polyketide_cyclase/dehydratase"/>
</dbReference>
<dbReference type="Proteomes" id="UP000574761">
    <property type="component" value="Unassembled WGS sequence"/>
</dbReference>
<comment type="caution">
    <text evidence="1">The sequence shown here is derived from an EMBL/GenBank/DDBJ whole genome shotgun (WGS) entry which is preliminary data.</text>
</comment>
<gene>
    <name evidence="1" type="ORF">GGQ64_000927</name>
</gene>
<dbReference type="AlphaFoldDB" id="A0A7W6GHS0"/>
<organism evidence="1 2">
    <name type="scientific">Mycoplana azooxidifex</name>
    <dbReference type="NCBI Taxonomy" id="1636188"/>
    <lineage>
        <taxon>Bacteria</taxon>
        <taxon>Pseudomonadati</taxon>
        <taxon>Pseudomonadota</taxon>
        <taxon>Alphaproteobacteria</taxon>
        <taxon>Hyphomicrobiales</taxon>
        <taxon>Rhizobiaceae</taxon>
        <taxon>Mycoplana</taxon>
    </lineage>
</organism>
<dbReference type="CDD" id="cd07821">
    <property type="entry name" value="PYR_PYL_RCAR_like"/>
    <property type="match status" value="1"/>
</dbReference>
<dbReference type="Pfam" id="PF10604">
    <property type="entry name" value="Polyketide_cyc2"/>
    <property type="match status" value="1"/>
</dbReference>
<keyword evidence="2" id="KW-1185">Reference proteome</keyword>
<dbReference type="Gene3D" id="3.30.530.20">
    <property type="match status" value="1"/>
</dbReference>
<reference evidence="1 2" key="1">
    <citation type="submission" date="2020-08" db="EMBL/GenBank/DDBJ databases">
        <title>Genomic Encyclopedia of Type Strains, Phase IV (KMG-IV): sequencing the most valuable type-strain genomes for metagenomic binning, comparative biology and taxonomic classification.</title>
        <authorList>
            <person name="Goeker M."/>
        </authorList>
    </citation>
    <scope>NUCLEOTIDE SEQUENCE [LARGE SCALE GENOMIC DNA]</scope>
    <source>
        <strain evidence="1 2">DSM 100211</strain>
    </source>
</reference>
<dbReference type="PANTHER" id="PTHR39332:SF7">
    <property type="entry name" value="SRPBCC FAMILY PROTEIN"/>
    <property type="match status" value="1"/>
</dbReference>
<dbReference type="SUPFAM" id="SSF55961">
    <property type="entry name" value="Bet v1-like"/>
    <property type="match status" value="1"/>
</dbReference>
<protein>
    <submittedName>
        <fullName evidence="1">Uncharacterized protein YndB with AHSA1/START domain</fullName>
    </submittedName>
</protein>
<evidence type="ECO:0000313" key="1">
    <source>
        <dbReference type="EMBL" id="MBB3975740.1"/>
    </source>
</evidence>
<dbReference type="EMBL" id="JACIEE010000002">
    <property type="protein sequence ID" value="MBB3975740.1"/>
    <property type="molecule type" value="Genomic_DNA"/>
</dbReference>